<name>A0A8H6XQB9_9AGAR</name>
<dbReference type="AlphaFoldDB" id="A0A8H6XQB9"/>
<protein>
    <submittedName>
        <fullName evidence="2">Uncharacterized protein</fullName>
    </submittedName>
</protein>
<feature type="region of interest" description="Disordered" evidence="1">
    <location>
        <begin position="1"/>
        <end position="175"/>
    </location>
</feature>
<keyword evidence="3" id="KW-1185">Reference proteome</keyword>
<feature type="compositionally biased region" description="Polar residues" evidence="1">
    <location>
        <begin position="44"/>
        <end position="65"/>
    </location>
</feature>
<gene>
    <name evidence="2" type="ORF">MSAN_01831000</name>
</gene>
<dbReference type="Proteomes" id="UP000623467">
    <property type="component" value="Unassembled WGS sequence"/>
</dbReference>
<sequence>MASRRTAPEQTSTLPTLAASDALSTLTPPTRTEDEESSFHLPSASRQSVIAGTNRRSNHPDSIQNPPAPSTLPIPRKRHRNHRRNNPSSQTSVVDAGNPSEDRNRRKRTQKNVDNDRPARRAKNGASSYGGLANRAQSSGNTGFKRRQTSTNAAAERSGPGSSSSRFSGHGGSQVDVNANQQMEFSNLAGTGGTGGAGGFGGLIGGTGGNGQGTVFNMNLVFNFPR</sequence>
<evidence type="ECO:0000256" key="1">
    <source>
        <dbReference type="SAM" id="MobiDB-lite"/>
    </source>
</evidence>
<feature type="compositionally biased region" description="Low complexity" evidence="1">
    <location>
        <begin position="158"/>
        <end position="168"/>
    </location>
</feature>
<dbReference type="EMBL" id="JACAZH010000019">
    <property type="protein sequence ID" value="KAF7346050.1"/>
    <property type="molecule type" value="Genomic_DNA"/>
</dbReference>
<reference evidence="2" key="1">
    <citation type="submission" date="2020-05" db="EMBL/GenBank/DDBJ databases">
        <title>Mycena genomes resolve the evolution of fungal bioluminescence.</title>
        <authorList>
            <person name="Tsai I.J."/>
        </authorList>
    </citation>
    <scope>NUCLEOTIDE SEQUENCE</scope>
    <source>
        <strain evidence="2">160909Yilan</strain>
    </source>
</reference>
<comment type="caution">
    <text evidence="2">The sequence shown here is derived from an EMBL/GenBank/DDBJ whole genome shotgun (WGS) entry which is preliminary data.</text>
</comment>
<feature type="compositionally biased region" description="Basic residues" evidence="1">
    <location>
        <begin position="75"/>
        <end position="85"/>
    </location>
</feature>
<organism evidence="2 3">
    <name type="scientific">Mycena sanguinolenta</name>
    <dbReference type="NCBI Taxonomy" id="230812"/>
    <lineage>
        <taxon>Eukaryota</taxon>
        <taxon>Fungi</taxon>
        <taxon>Dikarya</taxon>
        <taxon>Basidiomycota</taxon>
        <taxon>Agaricomycotina</taxon>
        <taxon>Agaricomycetes</taxon>
        <taxon>Agaricomycetidae</taxon>
        <taxon>Agaricales</taxon>
        <taxon>Marasmiineae</taxon>
        <taxon>Mycenaceae</taxon>
        <taxon>Mycena</taxon>
    </lineage>
</organism>
<proteinExistence type="predicted"/>
<evidence type="ECO:0000313" key="2">
    <source>
        <dbReference type="EMBL" id="KAF7346050.1"/>
    </source>
</evidence>
<evidence type="ECO:0000313" key="3">
    <source>
        <dbReference type="Proteomes" id="UP000623467"/>
    </source>
</evidence>
<accession>A0A8H6XQB9</accession>